<feature type="transmembrane region" description="Helical" evidence="6">
    <location>
        <begin position="128"/>
        <end position="149"/>
    </location>
</feature>
<dbReference type="InterPro" id="IPR052337">
    <property type="entry name" value="SAT4-like"/>
</dbReference>
<proteinExistence type="inferred from homology"/>
<evidence type="ECO:0000256" key="1">
    <source>
        <dbReference type="ARBA" id="ARBA00004141"/>
    </source>
</evidence>
<feature type="transmembrane region" description="Helical" evidence="6">
    <location>
        <begin position="90"/>
        <end position="116"/>
    </location>
</feature>
<keyword evidence="9" id="KW-1185">Reference proteome</keyword>
<evidence type="ECO:0000256" key="2">
    <source>
        <dbReference type="ARBA" id="ARBA00022692"/>
    </source>
</evidence>
<comment type="subcellular location">
    <subcellularLocation>
        <location evidence="1">Membrane</location>
        <topology evidence="1">Multi-pass membrane protein</topology>
    </subcellularLocation>
</comment>
<keyword evidence="2 6" id="KW-0812">Transmembrane</keyword>
<dbReference type="InterPro" id="IPR049326">
    <property type="entry name" value="Rhodopsin_dom_fungi"/>
</dbReference>
<evidence type="ECO:0000256" key="6">
    <source>
        <dbReference type="SAM" id="Phobius"/>
    </source>
</evidence>
<name>A0A2T3A4E6_9PEZI</name>
<evidence type="ECO:0000313" key="8">
    <source>
        <dbReference type="EMBL" id="PSR82639.1"/>
    </source>
</evidence>
<dbReference type="AlphaFoldDB" id="A0A2T3A4E6"/>
<evidence type="ECO:0000313" key="9">
    <source>
        <dbReference type="Proteomes" id="UP000241462"/>
    </source>
</evidence>
<protein>
    <recommendedName>
        <fullName evidence="7">Rhodopsin domain-containing protein</fullName>
    </recommendedName>
</protein>
<organism evidence="8 9">
    <name type="scientific">Coniella lustricola</name>
    <dbReference type="NCBI Taxonomy" id="2025994"/>
    <lineage>
        <taxon>Eukaryota</taxon>
        <taxon>Fungi</taxon>
        <taxon>Dikarya</taxon>
        <taxon>Ascomycota</taxon>
        <taxon>Pezizomycotina</taxon>
        <taxon>Sordariomycetes</taxon>
        <taxon>Sordariomycetidae</taxon>
        <taxon>Diaporthales</taxon>
        <taxon>Schizoparmaceae</taxon>
        <taxon>Coniella</taxon>
    </lineage>
</organism>
<keyword evidence="4 6" id="KW-0472">Membrane</keyword>
<dbReference type="STRING" id="2025994.A0A2T3A4E6"/>
<evidence type="ECO:0000256" key="4">
    <source>
        <dbReference type="ARBA" id="ARBA00023136"/>
    </source>
</evidence>
<dbReference type="Pfam" id="PF20684">
    <property type="entry name" value="Fung_rhodopsin"/>
    <property type="match status" value="1"/>
</dbReference>
<dbReference type="OrthoDB" id="3923077at2759"/>
<feature type="transmembrane region" description="Helical" evidence="6">
    <location>
        <begin position="49"/>
        <end position="70"/>
    </location>
</feature>
<dbReference type="PANTHER" id="PTHR33048">
    <property type="entry name" value="PTH11-LIKE INTEGRAL MEMBRANE PROTEIN (AFU_ORTHOLOGUE AFUA_5G11245)"/>
    <property type="match status" value="1"/>
</dbReference>
<dbReference type="Proteomes" id="UP000241462">
    <property type="component" value="Unassembled WGS sequence"/>
</dbReference>
<feature type="transmembrane region" description="Helical" evidence="6">
    <location>
        <begin position="15"/>
        <end position="37"/>
    </location>
</feature>
<dbReference type="EMBL" id="KZ678474">
    <property type="protein sequence ID" value="PSR82639.1"/>
    <property type="molecule type" value="Genomic_DNA"/>
</dbReference>
<feature type="transmembrane region" description="Helical" evidence="6">
    <location>
        <begin position="177"/>
        <end position="199"/>
    </location>
</feature>
<dbReference type="PANTHER" id="PTHR33048:SF42">
    <property type="entry name" value="INTEGRAL MEMBRANE PROTEIN"/>
    <property type="match status" value="1"/>
</dbReference>
<evidence type="ECO:0000256" key="3">
    <source>
        <dbReference type="ARBA" id="ARBA00022989"/>
    </source>
</evidence>
<evidence type="ECO:0000259" key="7">
    <source>
        <dbReference type="Pfam" id="PF20684"/>
    </source>
</evidence>
<accession>A0A2T3A4E6</accession>
<gene>
    <name evidence="8" type="ORF">BD289DRAFT_392043</name>
</gene>
<dbReference type="GO" id="GO:0016020">
    <property type="term" value="C:membrane"/>
    <property type="evidence" value="ECO:0007669"/>
    <property type="project" value="UniProtKB-SubCell"/>
</dbReference>
<feature type="transmembrane region" description="Helical" evidence="6">
    <location>
        <begin position="211"/>
        <end position="233"/>
    </location>
</feature>
<comment type="similarity">
    <text evidence="5">Belongs to the SAT4 family.</text>
</comment>
<dbReference type="InParanoid" id="A0A2T3A4E6"/>
<reference evidence="8 9" key="1">
    <citation type="journal article" date="2018" name="Mycol. Prog.">
        <title>Coniella lustricola, a new species from submerged detritus.</title>
        <authorList>
            <person name="Raudabaugh D.B."/>
            <person name="Iturriaga T."/>
            <person name="Carver A."/>
            <person name="Mondo S."/>
            <person name="Pangilinan J."/>
            <person name="Lipzen A."/>
            <person name="He G."/>
            <person name="Amirebrahimi M."/>
            <person name="Grigoriev I.V."/>
            <person name="Miller A.N."/>
        </authorList>
    </citation>
    <scope>NUCLEOTIDE SEQUENCE [LARGE SCALE GENOMIC DNA]</scope>
    <source>
        <strain evidence="8 9">B22-T-1</strain>
    </source>
</reference>
<feature type="domain" description="Rhodopsin" evidence="7">
    <location>
        <begin position="33"/>
        <end position="272"/>
    </location>
</feature>
<sequence length="306" mass="33597">MSSTTGPPAQSTAEALKSIMGVIIAVPTLVVLLRCYTRLRVSKVFGLDDVIAIIATVVLIAYACVLLAAADRGLGRHMEYIEEYGDLSDVSLFSQIAQSLAIIACTLGKTSFAITLMRIFVQAWALRILWFIIITMNLANFLCAIFVFVQCRDPRALWNFDIISTCWPTYVFTNYSLFVGSYSAAQDFILALLPCIIVIKLNMKMPEKLGIALSLSLGIFAGAAAVVKATYLVTLSDQSDRFYALPPLFMWAAAEDALAIVASSLPLLRALFPTQLTHSFDNYQLQAFEGSKDALDSSTDDRIQEQ</sequence>
<feature type="transmembrane region" description="Helical" evidence="6">
    <location>
        <begin position="248"/>
        <end position="268"/>
    </location>
</feature>
<keyword evidence="3 6" id="KW-1133">Transmembrane helix</keyword>
<evidence type="ECO:0000256" key="5">
    <source>
        <dbReference type="ARBA" id="ARBA00038359"/>
    </source>
</evidence>